<reference evidence="1" key="1">
    <citation type="journal article" date="2020" name="Stud. Mycol.">
        <title>101 Dothideomycetes genomes: a test case for predicting lifestyles and emergence of pathogens.</title>
        <authorList>
            <person name="Haridas S."/>
            <person name="Albert R."/>
            <person name="Binder M."/>
            <person name="Bloem J."/>
            <person name="Labutti K."/>
            <person name="Salamov A."/>
            <person name="Andreopoulos B."/>
            <person name="Baker S."/>
            <person name="Barry K."/>
            <person name="Bills G."/>
            <person name="Bluhm B."/>
            <person name="Cannon C."/>
            <person name="Castanera R."/>
            <person name="Culley D."/>
            <person name="Daum C."/>
            <person name="Ezra D."/>
            <person name="Gonzalez J."/>
            <person name="Henrissat B."/>
            <person name="Kuo A."/>
            <person name="Liang C."/>
            <person name="Lipzen A."/>
            <person name="Lutzoni F."/>
            <person name="Magnuson J."/>
            <person name="Mondo S."/>
            <person name="Nolan M."/>
            <person name="Ohm R."/>
            <person name="Pangilinan J."/>
            <person name="Park H.-J."/>
            <person name="Ramirez L."/>
            <person name="Alfaro M."/>
            <person name="Sun H."/>
            <person name="Tritt A."/>
            <person name="Yoshinaga Y."/>
            <person name="Zwiers L.-H."/>
            <person name="Turgeon B."/>
            <person name="Goodwin S."/>
            <person name="Spatafora J."/>
            <person name="Crous P."/>
            <person name="Grigoriev I."/>
        </authorList>
    </citation>
    <scope>NUCLEOTIDE SEQUENCE</scope>
    <source>
        <strain evidence="1">CBS 113818</strain>
    </source>
</reference>
<evidence type="ECO:0000313" key="1">
    <source>
        <dbReference type="EMBL" id="KAF2824007.1"/>
    </source>
</evidence>
<sequence>MFNRQDNQGHEIGYSDLSPTRKDYISFPHVHEEGLESFQDQVQFALRSVFRKAFEAMANVKEVVIVTPYLAQFQRPTHTDFPEGARHSR</sequence>
<proteinExistence type="predicted"/>
<organism evidence="1 2">
    <name type="scientific">Ophiobolus disseminans</name>
    <dbReference type="NCBI Taxonomy" id="1469910"/>
    <lineage>
        <taxon>Eukaryota</taxon>
        <taxon>Fungi</taxon>
        <taxon>Dikarya</taxon>
        <taxon>Ascomycota</taxon>
        <taxon>Pezizomycotina</taxon>
        <taxon>Dothideomycetes</taxon>
        <taxon>Pleosporomycetidae</taxon>
        <taxon>Pleosporales</taxon>
        <taxon>Pleosporineae</taxon>
        <taxon>Phaeosphaeriaceae</taxon>
        <taxon>Ophiobolus</taxon>
    </lineage>
</organism>
<dbReference type="Proteomes" id="UP000799424">
    <property type="component" value="Unassembled WGS sequence"/>
</dbReference>
<keyword evidence="2" id="KW-1185">Reference proteome</keyword>
<gene>
    <name evidence="1" type="ORF">CC86DRAFT_62755</name>
</gene>
<protein>
    <submittedName>
        <fullName evidence="1">Uncharacterized protein</fullName>
    </submittedName>
</protein>
<accession>A0A6A6ZUJ6</accession>
<name>A0A6A6ZUJ6_9PLEO</name>
<dbReference type="AlphaFoldDB" id="A0A6A6ZUJ6"/>
<dbReference type="OrthoDB" id="3754307at2759"/>
<evidence type="ECO:0000313" key="2">
    <source>
        <dbReference type="Proteomes" id="UP000799424"/>
    </source>
</evidence>
<dbReference type="EMBL" id="MU006231">
    <property type="protein sequence ID" value="KAF2824007.1"/>
    <property type="molecule type" value="Genomic_DNA"/>
</dbReference>